<name>A0A1F6WR03_9BACT</name>
<dbReference type="EMBL" id="MFUO01000002">
    <property type="protein sequence ID" value="OGI84311.1"/>
    <property type="molecule type" value="Genomic_DNA"/>
</dbReference>
<evidence type="ECO:0000313" key="3">
    <source>
        <dbReference type="Proteomes" id="UP000178184"/>
    </source>
</evidence>
<accession>A0A1F6WR03</accession>
<dbReference type="Pfam" id="PF26593">
    <property type="entry name" value="TraC-like"/>
    <property type="match status" value="1"/>
</dbReference>
<dbReference type="Proteomes" id="UP000178184">
    <property type="component" value="Unassembled WGS sequence"/>
</dbReference>
<feature type="domain" description="TraC-like" evidence="1">
    <location>
        <begin position="19"/>
        <end position="196"/>
    </location>
</feature>
<comment type="caution">
    <text evidence="2">The sequence shown here is derived from an EMBL/GenBank/DDBJ whole genome shotgun (WGS) entry which is preliminary data.</text>
</comment>
<evidence type="ECO:0000259" key="1">
    <source>
        <dbReference type="Pfam" id="PF26593"/>
    </source>
</evidence>
<proteinExistence type="predicted"/>
<sequence length="215" mass="24621">MLNNAPKSQNFVPIEKIRDGVVMLKDGSLRAILLCTAINFTLRSLDEQKAILSQFQSMLNSLDFSTQIIVESRKFDIRPYLITLEGRLDKIEEPLLKFQTKEYIEFIRELTGVVNIMSKHFYVVVPYDEAILETGGFFQNLFGGVGGLKKKESKEESSWNEKRNQLEQRLGIVIQGLGRCGVRSEPLETQALVEMYYKTFNPGDSAQYVPKQEEK</sequence>
<evidence type="ECO:0000313" key="2">
    <source>
        <dbReference type="EMBL" id="OGI84311.1"/>
    </source>
</evidence>
<dbReference type="STRING" id="1801764.A2903_01920"/>
<gene>
    <name evidence="2" type="ORF">A2903_01920</name>
</gene>
<reference evidence="2 3" key="1">
    <citation type="journal article" date="2016" name="Nat. Commun.">
        <title>Thousands of microbial genomes shed light on interconnected biogeochemical processes in an aquifer system.</title>
        <authorList>
            <person name="Anantharaman K."/>
            <person name="Brown C.T."/>
            <person name="Hug L.A."/>
            <person name="Sharon I."/>
            <person name="Castelle C.J."/>
            <person name="Probst A.J."/>
            <person name="Thomas B.C."/>
            <person name="Singh A."/>
            <person name="Wilkins M.J."/>
            <person name="Karaoz U."/>
            <person name="Brodie E.L."/>
            <person name="Williams K.H."/>
            <person name="Hubbard S.S."/>
            <person name="Banfield J.F."/>
        </authorList>
    </citation>
    <scope>NUCLEOTIDE SEQUENCE [LARGE SCALE GENOMIC DNA]</scope>
</reference>
<protein>
    <recommendedName>
        <fullName evidence="1">TraC-like domain-containing protein</fullName>
    </recommendedName>
</protein>
<organism evidence="2 3">
    <name type="scientific">Candidatus Nomurabacteria bacterium RIFCSPLOWO2_01_FULL_33_17</name>
    <dbReference type="NCBI Taxonomy" id="1801764"/>
    <lineage>
        <taxon>Bacteria</taxon>
        <taxon>Candidatus Nomuraibacteriota</taxon>
    </lineage>
</organism>
<dbReference type="AlphaFoldDB" id="A0A1F6WR03"/>
<dbReference type="InterPro" id="IPR058596">
    <property type="entry name" value="TraC-like_dom"/>
</dbReference>